<dbReference type="Proteomes" id="UP000183945">
    <property type="component" value="Unassembled WGS sequence"/>
</dbReference>
<evidence type="ECO:0000313" key="1">
    <source>
        <dbReference type="EMBL" id="SHG36985.1"/>
    </source>
</evidence>
<evidence type="ECO:0008006" key="3">
    <source>
        <dbReference type="Google" id="ProtNLM"/>
    </source>
</evidence>
<sequence>MVNRFINRVDDNINLILKDSKIFPVINEDLQIRKSVISKHNTLYYREKAGKLEIIRLFDSRQAPNKLKF</sequence>
<gene>
    <name evidence="1" type="ORF">SAMN05444483_11026</name>
</gene>
<reference evidence="2" key="1">
    <citation type="submission" date="2016-11" db="EMBL/GenBank/DDBJ databases">
        <authorList>
            <person name="Varghese N."/>
            <person name="Submissions S."/>
        </authorList>
    </citation>
    <scope>NUCLEOTIDE SEQUENCE [LARGE SCALE GENOMIC DNA]</scope>
    <source>
        <strain evidence="2">DSM 24579</strain>
    </source>
</reference>
<dbReference type="Gene3D" id="3.30.2310.20">
    <property type="entry name" value="RelE-like"/>
    <property type="match status" value="1"/>
</dbReference>
<dbReference type="AlphaFoldDB" id="A0A1M5J9E2"/>
<proteinExistence type="predicted"/>
<dbReference type="InterPro" id="IPR035093">
    <property type="entry name" value="RelE/ParE_toxin_dom_sf"/>
</dbReference>
<dbReference type="EMBL" id="FQVT01000010">
    <property type="protein sequence ID" value="SHG36985.1"/>
    <property type="molecule type" value="Genomic_DNA"/>
</dbReference>
<protein>
    <recommendedName>
        <fullName evidence="3">Plasmid stabilization system protein ParE</fullName>
    </recommendedName>
</protein>
<evidence type="ECO:0000313" key="2">
    <source>
        <dbReference type="Proteomes" id="UP000183945"/>
    </source>
</evidence>
<accession>A0A1M5J9E2</accession>
<keyword evidence="2" id="KW-1185">Reference proteome</keyword>
<name>A0A1M5J9E2_SALEC</name>
<dbReference type="STRING" id="1073325.SAMN05444483_11026"/>
<organism evidence="1 2">
    <name type="scientific">Salegentibacter echinorum</name>
    <dbReference type="NCBI Taxonomy" id="1073325"/>
    <lineage>
        <taxon>Bacteria</taxon>
        <taxon>Pseudomonadati</taxon>
        <taxon>Bacteroidota</taxon>
        <taxon>Flavobacteriia</taxon>
        <taxon>Flavobacteriales</taxon>
        <taxon>Flavobacteriaceae</taxon>
        <taxon>Salegentibacter</taxon>
    </lineage>
</organism>